<reference evidence="2" key="1">
    <citation type="submission" date="2020-11" db="EMBL/GenBank/DDBJ databases">
        <authorList>
            <person name="Tran Van P."/>
        </authorList>
    </citation>
    <scope>NUCLEOTIDE SEQUENCE</scope>
</reference>
<evidence type="ECO:0000256" key="1">
    <source>
        <dbReference type="SAM" id="MobiDB-lite"/>
    </source>
</evidence>
<sequence>MMSWDGSMWPADSGFPDKMSSRAHGNKVTSIYIATSVLTHVREESEPGTLRSVDRHDTD</sequence>
<protein>
    <submittedName>
        <fullName evidence="2">(California timema) hypothetical protein</fullName>
    </submittedName>
</protein>
<evidence type="ECO:0000313" key="2">
    <source>
        <dbReference type="EMBL" id="CAD7575661.1"/>
    </source>
</evidence>
<dbReference type="EMBL" id="OE183431">
    <property type="protein sequence ID" value="CAD7575661.1"/>
    <property type="molecule type" value="Genomic_DNA"/>
</dbReference>
<feature type="region of interest" description="Disordered" evidence="1">
    <location>
        <begin position="1"/>
        <end position="21"/>
    </location>
</feature>
<dbReference type="AlphaFoldDB" id="A0A7R9JAS4"/>
<organism evidence="2">
    <name type="scientific">Timema californicum</name>
    <name type="common">California timema</name>
    <name type="synonym">Walking stick</name>
    <dbReference type="NCBI Taxonomy" id="61474"/>
    <lineage>
        <taxon>Eukaryota</taxon>
        <taxon>Metazoa</taxon>
        <taxon>Ecdysozoa</taxon>
        <taxon>Arthropoda</taxon>
        <taxon>Hexapoda</taxon>
        <taxon>Insecta</taxon>
        <taxon>Pterygota</taxon>
        <taxon>Neoptera</taxon>
        <taxon>Polyneoptera</taxon>
        <taxon>Phasmatodea</taxon>
        <taxon>Timematodea</taxon>
        <taxon>Timematoidea</taxon>
        <taxon>Timematidae</taxon>
        <taxon>Timema</taxon>
    </lineage>
</organism>
<proteinExistence type="predicted"/>
<accession>A0A7R9JAS4</accession>
<name>A0A7R9JAS4_TIMCA</name>
<gene>
    <name evidence="2" type="ORF">TCMB3V08_LOCUS8247</name>
</gene>